<evidence type="ECO:0000313" key="7">
    <source>
        <dbReference type="Proteomes" id="UP000539957"/>
    </source>
</evidence>
<feature type="signal peptide" evidence="3">
    <location>
        <begin position="1"/>
        <end position="30"/>
    </location>
</feature>
<dbReference type="PANTHER" id="PTHR11559">
    <property type="entry name" value="CARBOXYLESTERASE"/>
    <property type="match status" value="1"/>
</dbReference>
<dbReference type="GO" id="GO:0016787">
    <property type="term" value="F:hydrolase activity"/>
    <property type="evidence" value="ECO:0007669"/>
    <property type="project" value="UniProtKB-KW"/>
</dbReference>
<evidence type="ECO:0000256" key="4">
    <source>
        <dbReference type="SAM" id="MobiDB-lite"/>
    </source>
</evidence>
<feature type="region of interest" description="Disordered" evidence="4">
    <location>
        <begin position="506"/>
        <end position="526"/>
    </location>
</feature>
<protein>
    <recommendedName>
        <fullName evidence="3">Carboxylic ester hydrolase</fullName>
        <ecNumber evidence="3">3.1.1.-</ecNumber>
    </recommendedName>
</protein>
<evidence type="ECO:0000313" key="6">
    <source>
        <dbReference type="EMBL" id="MBB4799262.1"/>
    </source>
</evidence>
<accession>A0A7W7N5H8</accession>
<gene>
    <name evidence="6" type="ORF">HNP32_003018</name>
</gene>
<reference evidence="6 7" key="1">
    <citation type="submission" date="2020-08" db="EMBL/GenBank/DDBJ databases">
        <title>Functional genomics of gut bacteria from endangered species of beetles.</title>
        <authorList>
            <person name="Carlos-Shanley C."/>
        </authorList>
    </citation>
    <scope>NUCLEOTIDE SEQUENCE [LARGE SCALE GENOMIC DNA]</scope>
    <source>
        <strain evidence="6 7">S00123</strain>
    </source>
</reference>
<dbReference type="RefSeq" id="WP_184272185.1">
    <property type="nucleotide sequence ID" value="NZ_JACHKY010000005.1"/>
</dbReference>
<dbReference type="EMBL" id="JACHKY010000005">
    <property type="protein sequence ID" value="MBB4799262.1"/>
    <property type="molecule type" value="Genomic_DNA"/>
</dbReference>
<dbReference type="InterPro" id="IPR050309">
    <property type="entry name" value="Type-B_Carboxylest/Lipase"/>
</dbReference>
<feature type="compositionally biased region" description="Basic and acidic residues" evidence="4">
    <location>
        <begin position="513"/>
        <end position="526"/>
    </location>
</feature>
<dbReference type="InterPro" id="IPR019826">
    <property type="entry name" value="Carboxylesterase_B_AS"/>
</dbReference>
<dbReference type="EC" id="3.1.1.-" evidence="3"/>
<evidence type="ECO:0000256" key="1">
    <source>
        <dbReference type="ARBA" id="ARBA00005964"/>
    </source>
</evidence>
<comment type="similarity">
    <text evidence="1 3">Belongs to the type-B carboxylesterase/lipase family.</text>
</comment>
<feature type="domain" description="Carboxylesterase type B" evidence="5">
    <location>
        <begin position="40"/>
        <end position="526"/>
    </location>
</feature>
<dbReference type="Proteomes" id="UP000539957">
    <property type="component" value="Unassembled WGS sequence"/>
</dbReference>
<evidence type="ECO:0000259" key="5">
    <source>
        <dbReference type="Pfam" id="PF00135"/>
    </source>
</evidence>
<dbReference type="PROSITE" id="PS00122">
    <property type="entry name" value="CARBOXYLESTERASE_B_1"/>
    <property type="match status" value="1"/>
</dbReference>
<name>A0A7W7N5H8_9CAUL</name>
<organism evidence="6 7">
    <name type="scientific">Brevundimonas bullata</name>
    <dbReference type="NCBI Taxonomy" id="13160"/>
    <lineage>
        <taxon>Bacteria</taxon>
        <taxon>Pseudomonadati</taxon>
        <taxon>Pseudomonadota</taxon>
        <taxon>Alphaproteobacteria</taxon>
        <taxon>Caulobacterales</taxon>
        <taxon>Caulobacteraceae</taxon>
        <taxon>Brevundimonas</taxon>
    </lineage>
</organism>
<proteinExistence type="inferred from homology"/>
<dbReference type="SUPFAM" id="SSF53474">
    <property type="entry name" value="alpha/beta-Hydrolases"/>
    <property type="match status" value="1"/>
</dbReference>
<dbReference type="InterPro" id="IPR002018">
    <property type="entry name" value="CarbesteraseB"/>
</dbReference>
<dbReference type="Pfam" id="PF00135">
    <property type="entry name" value="COesterase"/>
    <property type="match status" value="1"/>
</dbReference>
<dbReference type="AlphaFoldDB" id="A0A7W7N5H8"/>
<dbReference type="Gene3D" id="3.40.50.1820">
    <property type="entry name" value="alpha/beta hydrolase"/>
    <property type="match status" value="1"/>
</dbReference>
<feature type="chain" id="PRO_5031588777" description="Carboxylic ester hydrolase" evidence="3">
    <location>
        <begin position="31"/>
        <end position="544"/>
    </location>
</feature>
<evidence type="ECO:0000256" key="2">
    <source>
        <dbReference type="ARBA" id="ARBA00022801"/>
    </source>
</evidence>
<sequence>MRGFIKRGTGGATVTLAIGAVILLSAAAPAPETATAPDPTPVVQTRNGAVQGVVQNGVAIFRGVPFAGSTAGEARWRPPVSAENWEGVRSAVSHGPACPQSTRIRDRASAFGMSEDCLSLAVYSPDLRPDEKAPVMVYLHGGSARFGSGALYDGRALARRGVVVVTINYRLDRLGLFAHPALSAEHPDEPLANYGLMDMAAGLDWVQANIAAFGGDPDNVTIFGQSAGSVAVTALMVSPLAEGKFHKAIAQSGSLSIEYPRYLHRSTPASPSLEGDGETMAAKLVSEARPAPKGEDAAAWLRALPWQEIIAYSDTEMANAMQPVIDGRVIPENIGVMFREGRNHRVPLMIGSTSWEEGMVSRFPMPLRVVLRDIAPEEARQVYGNIDDRALAEQWFVDTAFHVPPKFFATETAAQGQPAFVYRFAYVPEFLTLKKPGASHGDEVPYIFGYDGDKLISVVDQRDDRIDEVGRKISNMLGDYWTHFARTGNPNGPGLPNWPEYDPKSDPVLSVEPHPEVRPGIEQRRTDYHRQRYETVILSSSGSD</sequence>
<keyword evidence="3" id="KW-0732">Signal</keyword>
<keyword evidence="2 3" id="KW-0378">Hydrolase</keyword>
<dbReference type="InterPro" id="IPR029058">
    <property type="entry name" value="AB_hydrolase_fold"/>
</dbReference>
<comment type="caution">
    <text evidence="6">The sequence shown here is derived from an EMBL/GenBank/DDBJ whole genome shotgun (WGS) entry which is preliminary data.</text>
</comment>
<keyword evidence="7" id="KW-1185">Reference proteome</keyword>
<evidence type="ECO:0000256" key="3">
    <source>
        <dbReference type="RuleBase" id="RU361235"/>
    </source>
</evidence>